<dbReference type="SUPFAM" id="SSF46785">
    <property type="entry name" value="Winged helix' DNA-binding domain"/>
    <property type="match status" value="1"/>
</dbReference>
<proteinExistence type="predicted"/>
<dbReference type="EMBL" id="QZEZ01000001">
    <property type="protein sequence ID" value="RJK97480.1"/>
    <property type="molecule type" value="Genomic_DNA"/>
</dbReference>
<comment type="caution">
    <text evidence="3">The sequence shown here is derived from an EMBL/GenBank/DDBJ whole genome shotgun (WGS) entry which is preliminary data.</text>
</comment>
<dbReference type="InterPro" id="IPR039422">
    <property type="entry name" value="MarR/SlyA-like"/>
</dbReference>
<keyword evidence="4" id="KW-1185">Reference proteome</keyword>
<dbReference type="InterPro" id="IPR000835">
    <property type="entry name" value="HTH_MarR-typ"/>
</dbReference>
<dbReference type="GO" id="GO:0003700">
    <property type="term" value="F:DNA-binding transcription factor activity"/>
    <property type="evidence" value="ECO:0007669"/>
    <property type="project" value="InterPro"/>
</dbReference>
<dbReference type="SMART" id="SM00347">
    <property type="entry name" value="HTH_MARR"/>
    <property type="match status" value="1"/>
</dbReference>
<evidence type="ECO:0000313" key="4">
    <source>
        <dbReference type="Proteomes" id="UP000265614"/>
    </source>
</evidence>
<feature type="region of interest" description="Disordered" evidence="1">
    <location>
        <begin position="158"/>
        <end position="177"/>
    </location>
</feature>
<dbReference type="Proteomes" id="UP000265614">
    <property type="component" value="Unassembled WGS sequence"/>
</dbReference>
<dbReference type="Gene3D" id="1.10.10.10">
    <property type="entry name" value="Winged helix-like DNA-binding domain superfamily/Winged helix DNA-binding domain"/>
    <property type="match status" value="1"/>
</dbReference>
<gene>
    <name evidence="3" type="ORF">D5H78_00010</name>
</gene>
<feature type="domain" description="HTH marR-type" evidence="2">
    <location>
        <begin position="16"/>
        <end position="152"/>
    </location>
</feature>
<evidence type="ECO:0000256" key="1">
    <source>
        <dbReference type="SAM" id="MobiDB-lite"/>
    </source>
</evidence>
<dbReference type="Pfam" id="PF12802">
    <property type="entry name" value="MarR_2"/>
    <property type="match status" value="1"/>
</dbReference>
<reference evidence="3 4" key="1">
    <citation type="submission" date="2018-09" db="EMBL/GenBank/DDBJ databases">
        <title>YIM 75000 draft genome.</title>
        <authorList>
            <person name="Tang S."/>
            <person name="Feng Y."/>
        </authorList>
    </citation>
    <scope>NUCLEOTIDE SEQUENCE [LARGE SCALE GENOMIC DNA]</scope>
    <source>
        <strain evidence="3 4">YIM 75000</strain>
    </source>
</reference>
<organism evidence="3 4">
    <name type="scientific">Vallicoccus soli</name>
    <dbReference type="NCBI Taxonomy" id="2339232"/>
    <lineage>
        <taxon>Bacteria</taxon>
        <taxon>Bacillati</taxon>
        <taxon>Actinomycetota</taxon>
        <taxon>Actinomycetes</taxon>
        <taxon>Motilibacterales</taxon>
        <taxon>Vallicoccaceae</taxon>
        <taxon>Vallicoccus</taxon>
    </lineage>
</organism>
<protein>
    <submittedName>
        <fullName evidence="3">MarR family transcriptional regulator</fullName>
    </submittedName>
</protein>
<dbReference type="InterPro" id="IPR036388">
    <property type="entry name" value="WH-like_DNA-bd_sf"/>
</dbReference>
<dbReference type="AlphaFoldDB" id="A0A3A3YZT9"/>
<dbReference type="PANTHER" id="PTHR33164">
    <property type="entry name" value="TRANSCRIPTIONAL REGULATOR, MARR FAMILY"/>
    <property type="match status" value="1"/>
</dbReference>
<name>A0A3A3YZT9_9ACTN</name>
<accession>A0A3A3YZT9</accession>
<evidence type="ECO:0000313" key="3">
    <source>
        <dbReference type="EMBL" id="RJK97480.1"/>
    </source>
</evidence>
<dbReference type="OrthoDB" id="3526267at2"/>
<evidence type="ECO:0000259" key="2">
    <source>
        <dbReference type="PROSITE" id="PS50995"/>
    </source>
</evidence>
<dbReference type="PROSITE" id="PS50995">
    <property type="entry name" value="HTH_MARR_2"/>
    <property type="match status" value="1"/>
</dbReference>
<sequence length="177" mass="19262">MSPMDQPPRDALTAEQQEVWFAWMRVALRMTYEMNRQLQADSPLSLPDYHVLNALADSPGERLQVGALAARIGWERSRLSHHLQRMSGRGLVARTASGSDRRATDATLTDAGRSALLAATPDHARLVRTLFFDGLDPALLAPLRTALEQVHAQLLAEGTLPSPGAPQHRLAGLGDGD</sequence>
<dbReference type="InterPro" id="IPR036390">
    <property type="entry name" value="WH_DNA-bd_sf"/>
</dbReference>
<dbReference type="PANTHER" id="PTHR33164:SF99">
    <property type="entry name" value="MARR FAMILY REGULATORY PROTEIN"/>
    <property type="match status" value="1"/>
</dbReference>
<dbReference type="GO" id="GO:0006950">
    <property type="term" value="P:response to stress"/>
    <property type="evidence" value="ECO:0007669"/>
    <property type="project" value="TreeGrafter"/>
</dbReference>